<dbReference type="AlphaFoldDB" id="F9S7U4"/>
<proteinExistence type="predicted"/>
<keyword evidence="2" id="KW-1185">Reference proteome</keyword>
<evidence type="ECO:0000313" key="1">
    <source>
        <dbReference type="EMBL" id="EGU30994.1"/>
    </source>
</evidence>
<reference evidence="1 2" key="1">
    <citation type="journal article" date="2012" name="Int. J. Syst. Evol. Microbiol.">
        <title>Vibrio caribbeanicus sp. nov., isolated from the marine sponge Scleritoderma cyanea.</title>
        <authorList>
            <person name="Hoffmann M."/>
            <person name="Monday S.R."/>
            <person name="Allard M.W."/>
            <person name="Strain E.A."/>
            <person name="Whittaker P."/>
            <person name="Naum M."/>
            <person name="McCarthy P.J."/>
            <person name="Lopez J.V."/>
            <person name="Fischer M."/>
            <person name="Brown E.W."/>
        </authorList>
    </citation>
    <scope>NUCLEOTIDE SEQUENCE [LARGE SCALE GENOMIC DNA]</scope>
    <source>
        <strain evidence="1 2">ATCC 700023</strain>
    </source>
</reference>
<organism evidence="1 2">
    <name type="scientific">Vibrio ichthyoenteri ATCC 700023</name>
    <dbReference type="NCBI Taxonomy" id="870968"/>
    <lineage>
        <taxon>Bacteria</taxon>
        <taxon>Pseudomonadati</taxon>
        <taxon>Pseudomonadota</taxon>
        <taxon>Gammaproteobacteria</taxon>
        <taxon>Vibrionales</taxon>
        <taxon>Vibrionaceae</taxon>
        <taxon>Vibrio</taxon>
    </lineage>
</organism>
<protein>
    <submittedName>
        <fullName evidence="1">Uncharacterized protein</fullName>
    </submittedName>
</protein>
<comment type="caution">
    <text evidence="1">The sequence shown here is derived from an EMBL/GenBank/DDBJ whole genome shotgun (WGS) entry which is preliminary data.</text>
</comment>
<sequence length="86" mass="9947">MQTKVLKHKPTQAVIVQVRSTRFVTKPKRSQPITKGRRFKRSLSAYEKALRSANAINRKTDPLRNLGYMPQELDDYSSLKMLDLLS</sequence>
<dbReference type="Proteomes" id="UP000004605">
    <property type="component" value="Unassembled WGS sequence"/>
</dbReference>
<evidence type="ECO:0000313" key="2">
    <source>
        <dbReference type="Proteomes" id="UP000004605"/>
    </source>
</evidence>
<name>F9S7U4_9VIBR</name>
<gene>
    <name evidence="1" type="ORF">VII00023_20657</name>
</gene>
<dbReference type="EMBL" id="AFWF01000303">
    <property type="protein sequence ID" value="EGU30994.1"/>
    <property type="molecule type" value="Genomic_DNA"/>
</dbReference>
<accession>F9S7U4</accession>